<evidence type="ECO:0000313" key="1">
    <source>
        <dbReference type="EMBL" id="KIH65026.1"/>
    </source>
</evidence>
<gene>
    <name evidence="1" type="ORF">ANCDUO_04653</name>
</gene>
<dbReference type="AlphaFoldDB" id="A0A0C2H6H0"/>
<accession>A0A0C2H6H0</accession>
<dbReference type="EMBL" id="KN727753">
    <property type="protein sequence ID" value="KIH65026.1"/>
    <property type="molecule type" value="Genomic_DNA"/>
</dbReference>
<evidence type="ECO:0000313" key="2">
    <source>
        <dbReference type="Proteomes" id="UP000054047"/>
    </source>
</evidence>
<evidence type="ECO:0008006" key="3">
    <source>
        <dbReference type="Google" id="ProtNLM"/>
    </source>
</evidence>
<protein>
    <recommendedName>
        <fullName evidence="3">SCP domain-containing protein</fullName>
    </recommendedName>
</protein>
<sequence length="59" mass="6535">MSFGGSGGFPKPEQQIKQALNAWWNRVKQVGMTDRENKYTNQGLFTFSNVGKSNGVLNA</sequence>
<keyword evidence="2" id="KW-1185">Reference proteome</keyword>
<organism evidence="1 2">
    <name type="scientific">Ancylostoma duodenale</name>
    <dbReference type="NCBI Taxonomy" id="51022"/>
    <lineage>
        <taxon>Eukaryota</taxon>
        <taxon>Metazoa</taxon>
        <taxon>Ecdysozoa</taxon>
        <taxon>Nematoda</taxon>
        <taxon>Chromadorea</taxon>
        <taxon>Rhabditida</taxon>
        <taxon>Rhabditina</taxon>
        <taxon>Rhabditomorpha</taxon>
        <taxon>Strongyloidea</taxon>
        <taxon>Ancylostomatidae</taxon>
        <taxon>Ancylostomatinae</taxon>
        <taxon>Ancylostoma</taxon>
    </lineage>
</organism>
<name>A0A0C2H6H0_9BILA</name>
<proteinExistence type="predicted"/>
<dbReference type="Proteomes" id="UP000054047">
    <property type="component" value="Unassembled WGS sequence"/>
</dbReference>
<reference evidence="1 2" key="1">
    <citation type="submission" date="2013-12" db="EMBL/GenBank/DDBJ databases">
        <title>Draft genome of the parsitic nematode Ancylostoma duodenale.</title>
        <authorList>
            <person name="Mitreva M."/>
        </authorList>
    </citation>
    <scope>NUCLEOTIDE SEQUENCE [LARGE SCALE GENOMIC DNA]</scope>
    <source>
        <strain evidence="1 2">Zhejiang</strain>
    </source>
</reference>